<reference evidence="2 3" key="1">
    <citation type="submission" date="2014-06" db="EMBL/GenBank/DDBJ databases">
        <authorList>
            <person name="Urmite Genomes Urmite Genomes"/>
        </authorList>
    </citation>
    <scope>NUCLEOTIDE SEQUENCE [LARGE SCALE GENOMIC DNA]</scope>
</reference>
<evidence type="ECO:0008006" key="4">
    <source>
        <dbReference type="Google" id="ProtNLM"/>
    </source>
</evidence>
<accession>A0A078KWS2</accession>
<dbReference type="CDD" id="cd15482">
    <property type="entry name" value="Sialidase_non-viral"/>
    <property type="match status" value="1"/>
</dbReference>
<dbReference type="AlphaFoldDB" id="A0A078KWS2"/>
<dbReference type="Proteomes" id="UP000044071">
    <property type="component" value="Unassembled WGS sequence"/>
</dbReference>
<dbReference type="STRING" id="1034943.BN59_03220"/>
<protein>
    <recommendedName>
        <fullName evidence="4">Ycf48-like protein</fullName>
    </recommendedName>
</protein>
<name>A0A078KWS2_9GAMM</name>
<dbReference type="eggNOG" id="ENOG5033N1Y">
    <property type="taxonomic scope" value="Bacteria"/>
</dbReference>
<gene>
    <name evidence="2" type="ORF">BN59_03220</name>
</gene>
<dbReference type="OrthoDB" id="9787204at2"/>
<feature type="signal peptide" evidence="1">
    <location>
        <begin position="1"/>
        <end position="21"/>
    </location>
</feature>
<keyword evidence="3" id="KW-1185">Reference proteome</keyword>
<proteinExistence type="predicted"/>
<evidence type="ECO:0000313" key="2">
    <source>
        <dbReference type="EMBL" id="CDZ78905.1"/>
    </source>
</evidence>
<dbReference type="InterPro" id="IPR015943">
    <property type="entry name" value="WD40/YVTN_repeat-like_dom_sf"/>
</dbReference>
<organism evidence="2 3">
    <name type="scientific">Legionella massiliensis</name>
    <dbReference type="NCBI Taxonomy" id="1034943"/>
    <lineage>
        <taxon>Bacteria</taxon>
        <taxon>Pseudomonadati</taxon>
        <taxon>Pseudomonadota</taxon>
        <taxon>Gammaproteobacteria</taxon>
        <taxon>Legionellales</taxon>
        <taxon>Legionellaceae</taxon>
        <taxon>Legionella</taxon>
    </lineage>
</organism>
<dbReference type="Gene3D" id="2.130.10.10">
    <property type="entry name" value="YVTN repeat-like/Quinoprotein amine dehydrogenase"/>
    <property type="match status" value="1"/>
</dbReference>
<sequence>MKKTLCLTLLSTACLSAPSFAATLSTHQLNTTLKRLETVSCDKTGIQCIAIGFGAEFHLQDRLVATSQDGGLTWSEPTLLASPKEEVTPLLNDTPNSASISCDEFGQQCIVASSAVIEGVPTPLVYTTHDGGLSWSAPKLLPLPKDVNKTQIYANNSLVTSISCDQTGTVCTIAGGLAGDNEAIPLIYSTTNAGDSWKFSSLKQPSYQAPSSGYHGTVLLGVSCNFSGLNCVAVGHSVVSTSFFSDYYSSHPVSYSTQDGGAHWSNPYVLDTKETNNQVSTLVDIACDSSGIQCTAIGYFNYSSQSLPFSITTRNNGASWTPMNYIIPKAGFYDISAMHCDSSGKYCVAVGGEFKYIDTVAVVKPLIYTTENAGSVWEKSADRPFPNSSVLNDVFCSNTGAQCVAVGAKASSNALALRRFSFDKHHLFKSEH</sequence>
<dbReference type="EMBL" id="CCSB01000004">
    <property type="protein sequence ID" value="CDZ78905.1"/>
    <property type="molecule type" value="Genomic_DNA"/>
</dbReference>
<evidence type="ECO:0000313" key="3">
    <source>
        <dbReference type="Proteomes" id="UP000044071"/>
    </source>
</evidence>
<feature type="chain" id="PRO_5009744054" description="Ycf48-like protein" evidence="1">
    <location>
        <begin position="22"/>
        <end position="432"/>
    </location>
</feature>
<evidence type="ECO:0000256" key="1">
    <source>
        <dbReference type="SAM" id="SignalP"/>
    </source>
</evidence>
<dbReference type="RefSeq" id="WP_044012082.1">
    <property type="nucleotide sequence ID" value="NZ_CCVW01000004.1"/>
</dbReference>
<dbReference type="SUPFAM" id="SSF110296">
    <property type="entry name" value="Oligoxyloglucan reducing end-specific cellobiohydrolase"/>
    <property type="match status" value="2"/>
</dbReference>
<keyword evidence="1" id="KW-0732">Signal</keyword>